<dbReference type="EMBL" id="PYGE01000012">
    <property type="protein sequence ID" value="PSL01901.1"/>
    <property type="molecule type" value="Genomic_DNA"/>
</dbReference>
<keyword evidence="3" id="KW-1185">Reference proteome</keyword>
<dbReference type="InterPro" id="IPR000639">
    <property type="entry name" value="Epox_hydrolase-like"/>
</dbReference>
<sequence length="310" mass="33900">MPLCQHRRVEPIETWPGEWYDLSTGRSVFVRRASAPRTADGPAGERIVHVHGLGGAATNWTALMRELRADADQWAPDLPGFGESPPAPRHTVDGYVADVVAFLERFGSPSHVVANSLGGMVSVYVAARRPDLVRTLSLVSPAMPQYRLPWAAQVTAVMAVPGLGERILAAAGANPSERQIAQLAAVLFADPAALPAAEFDLAVRERTRWMHQPYADAVLLGTLRSIVAQYTMPPRRSAWGAAARVLCPTLVMMGGRDTLVGSWGRARWRRTRPRTRLVTLPSSGHVAMMEHPRAVADLIREFLRDTSGRR</sequence>
<dbReference type="InterPro" id="IPR000073">
    <property type="entry name" value="AB_hydrolase_1"/>
</dbReference>
<dbReference type="SUPFAM" id="SSF53474">
    <property type="entry name" value="alpha/beta-Hydrolases"/>
    <property type="match status" value="1"/>
</dbReference>
<dbReference type="PANTHER" id="PTHR46438">
    <property type="entry name" value="ALPHA/BETA-HYDROLASES SUPERFAMILY PROTEIN"/>
    <property type="match status" value="1"/>
</dbReference>
<evidence type="ECO:0000313" key="2">
    <source>
        <dbReference type="EMBL" id="PSL01901.1"/>
    </source>
</evidence>
<gene>
    <name evidence="2" type="ORF">CLV30_112141</name>
</gene>
<accession>A0A2P8DXE7</accession>
<dbReference type="PANTHER" id="PTHR46438:SF11">
    <property type="entry name" value="LIPASE-RELATED"/>
    <property type="match status" value="1"/>
</dbReference>
<dbReference type="Proteomes" id="UP000243528">
    <property type="component" value="Unassembled WGS sequence"/>
</dbReference>
<comment type="caution">
    <text evidence="2">The sequence shown here is derived from an EMBL/GenBank/DDBJ whole genome shotgun (WGS) entry which is preliminary data.</text>
</comment>
<dbReference type="PRINTS" id="PR00111">
    <property type="entry name" value="ABHYDROLASE"/>
</dbReference>
<dbReference type="InterPro" id="IPR029058">
    <property type="entry name" value="AB_hydrolase_fold"/>
</dbReference>
<dbReference type="PRINTS" id="PR00412">
    <property type="entry name" value="EPOXHYDRLASE"/>
</dbReference>
<evidence type="ECO:0000259" key="1">
    <source>
        <dbReference type="Pfam" id="PF00561"/>
    </source>
</evidence>
<organism evidence="2 3">
    <name type="scientific">Haloactinopolyspora alba</name>
    <dbReference type="NCBI Taxonomy" id="648780"/>
    <lineage>
        <taxon>Bacteria</taxon>
        <taxon>Bacillati</taxon>
        <taxon>Actinomycetota</taxon>
        <taxon>Actinomycetes</taxon>
        <taxon>Jiangellales</taxon>
        <taxon>Jiangellaceae</taxon>
        <taxon>Haloactinopolyspora</taxon>
    </lineage>
</organism>
<protein>
    <submittedName>
        <fullName evidence="2">Pimeloyl-ACP methyl ester carboxylesterase</fullName>
    </submittedName>
</protein>
<dbReference type="Pfam" id="PF00561">
    <property type="entry name" value="Abhydrolase_1"/>
    <property type="match status" value="1"/>
</dbReference>
<dbReference type="AlphaFoldDB" id="A0A2P8DXE7"/>
<evidence type="ECO:0000313" key="3">
    <source>
        <dbReference type="Proteomes" id="UP000243528"/>
    </source>
</evidence>
<proteinExistence type="predicted"/>
<feature type="domain" description="AB hydrolase-1" evidence="1">
    <location>
        <begin position="47"/>
        <end position="292"/>
    </location>
</feature>
<reference evidence="2 3" key="1">
    <citation type="submission" date="2018-03" db="EMBL/GenBank/DDBJ databases">
        <title>Genomic Encyclopedia of Archaeal and Bacterial Type Strains, Phase II (KMG-II): from individual species to whole genera.</title>
        <authorList>
            <person name="Goeker M."/>
        </authorList>
    </citation>
    <scope>NUCLEOTIDE SEQUENCE [LARGE SCALE GENOMIC DNA]</scope>
    <source>
        <strain evidence="2 3">DSM 45211</strain>
    </source>
</reference>
<name>A0A2P8DXE7_9ACTN</name>
<dbReference type="GO" id="GO:0003824">
    <property type="term" value="F:catalytic activity"/>
    <property type="evidence" value="ECO:0007669"/>
    <property type="project" value="InterPro"/>
</dbReference>
<dbReference type="Gene3D" id="3.40.50.1820">
    <property type="entry name" value="alpha/beta hydrolase"/>
    <property type="match status" value="1"/>
</dbReference>